<dbReference type="Pfam" id="PF05014">
    <property type="entry name" value="Nuc_deoxyrib_tr"/>
    <property type="match status" value="1"/>
</dbReference>
<protein>
    <recommendedName>
        <fullName evidence="2">Nucleoside 2-deoxyribosyltransferase</fullName>
    </recommendedName>
</protein>
<name>A0A0F9U5L1_9ZZZZ</name>
<gene>
    <name evidence="1" type="ORF">LCGC14_0264510</name>
</gene>
<comment type="caution">
    <text evidence="1">The sequence shown here is derived from an EMBL/GenBank/DDBJ whole genome shotgun (WGS) entry which is preliminary data.</text>
</comment>
<dbReference type="EMBL" id="LAZR01000143">
    <property type="protein sequence ID" value="KKN86889.1"/>
    <property type="molecule type" value="Genomic_DNA"/>
</dbReference>
<evidence type="ECO:0008006" key="2">
    <source>
        <dbReference type="Google" id="ProtNLM"/>
    </source>
</evidence>
<sequence>MKLYVAGKYTDRERVSEIMRILEKQGHEIVFDWTKSSNNDFREVALEDLRAIKEADAFYLVYSNELQGAWTELGAALAYGLPCYVTYEAIHSHNVFLNHPLIRPAYEVTALPFNQKAVEKYSAIEMEVRPNERK</sequence>
<evidence type="ECO:0000313" key="1">
    <source>
        <dbReference type="EMBL" id="KKN86889.1"/>
    </source>
</evidence>
<accession>A0A0F9U5L1</accession>
<reference evidence="1" key="1">
    <citation type="journal article" date="2015" name="Nature">
        <title>Complex archaea that bridge the gap between prokaryotes and eukaryotes.</title>
        <authorList>
            <person name="Spang A."/>
            <person name="Saw J.H."/>
            <person name="Jorgensen S.L."/>
            <person name="Zaremba-Niedzwiedzka K."/>
            <person name="Martijn J."/>
            <person name="Lind A.E."/>
            <person name="van Eijk R."/>
            <person name="Schleper C."/>
            <person name="Guy L."/>
            <person name="Ettema T.J."/>
        </authorList>
    </citation>
    <scope>NUCLEOTIDE SEQUENCE</scope>
</reference>
<proteinExistence type="predicted"/>
<dbReference type="AlphaFoldDB" id="A0A0F9U5L1"/>
<dbReference type="SUPFAM" id="SSF52309">
    <property type="entry name" value="N-(deoxy)ribosyltransferase-like"/>
    <property type="match status" value="1"/>
</dbReference>
<dbReference type="InterPro" id="IPR007710">
    <property type="entry name" value="Nucleoside_deoxyribTrfase"/>
</dbReference>
<organism evidence="1">
    <name type="scientific">marine sediment metagenome</name>
    <dbReference type="NCBI Taxonomy" id="412755"/>
    <lineage>
        <taxon>unclassified sequences</taxon>
        <taxon>metagenomes</taxon>
        <taxon>ecological metagenomes</taxon>
    </lineage>
</organism>
<dbReference type="Gene3D" id="3.40.50.450">
    <property type="match status" value="1"/>
</dbReference>